<name>A0A0L1KDK9_9SPHN</name>
<protein>
    <submittedName>
        <fullName evidence="3">Two-component system regulatory protein</fullName>
    </submittedName>
</protein>
<sequence>MPLSGKRILVVEDEPIIAFALEDMLIEDGADVVAVGSLEEGLDQAEAGVFDFAILDINLHGEKSYPIAFRLGSKGVRFVFASGYGDAEHPEELAHVTTLTKPYVLADIRNIAVGG</sequence>
<proteinExistence type="predicted"/>
<accession>A0A0L1KDK9</accession>
<reference evidence="4" key="1">
    <citation type="submission" date="2015-02" db="EMBL/GenBank/DDBJ databases">
        <authorList>
            <person name="Lima A.O."/>
            <person name="Cabral A."/>
            <person name="Porto L.M."/>
            <person name="Silva M.A."/>
        </authorList>
    </citation>
    <scope>NUCLEOTIDE SEQUENCE [LARGE SCALE GENOMIC DNA]</scope>
    <source>
        <strain evidence="4">LAMA 915</strain>
    </source>
</reference>
<dbReference type="PROSITE" id="PS50110">
    <property type="entry name" value="RESPONSE_REGULATORY"/>
    <property type="match status" value="1"/>
</dbReference>
<dbReference type="Pfam" id="PF00072">
    <property type="entry name" value="Response_reg"/>
    <property type="match status" value="1"/>
</dbReference>
<dbReference type="SMART" id="SM00448">
    <property type="entry name" value="REC"/>
    <property type="match status" value="1"/>
</dbReference>
<keyword evidence="1" id="KW-0597">Phosphoprotein</keyword>
<comment type="caution">
    <text evidence="3">The sequence shown here is derived from an EMBL/GenBank/DDBJ whole genome shotgun (WGS) entry which is preliminary data.</text>
</comment>
<dbReference type="Gene3D" id="3.40.50.2300">
    <property type="match status" value="1"/>
</dbReference>
<evidence type="ECO:0000313" key="4">
    <source>
        <dbReference type="Proteomes" id="UP000037446"/>
    </source>
</evidence>
<dbReference type="InterPro" id="IPR001789">
    <property type="entry name" value="Sig_transdc_resp-reg_receiver"/>
</dbReference>
<dbReference type="Proteomes" id="UP000037446">
    <property type="component" value="Unassembled WGS sequence"/>
</dbReference>
<feature type="modified residue" description="4-aspartylphosphate" evidence="1">
    <location>
        <position position="56"/>
    </location>
</feature>
<dbReference type="GO" id="GO:0000160">
    <property type="term" value="P:phosphorelay signal transduction system"/>
    <property type="evidence" value="ECO:0007669"/>
    <property type="project" value="InterPro"/>
</dbReference>
<dbReference type="RefSeq" id="WP_050600621.1">
    <property type="nucleotide sequence ID" value="NZ_JYNE01000025.1"/>
</dbReference>
<dbReference type="STRING" id="1306953.J121_127"/>
<evidence type="ECO:0000256" key="1">
    <source>
        <dbReference type="PROSITE-ProRule" id="PRU00169"/>
    </source>
</evidence>
<evidence type="ECO:0000313" key="3">
    <source>
        <dbReference type="EMBL" id="KNH01927.1"/>
    </source>
</evidence>
<dbReference type="EMBL" id="JYNE01000025">
    <property type="protein sequence ID" value="KNH01927.1"/>
    <property type="molecule type" value="Genomic_DNA"/>
</dbReference>
<dbReference type="PATRIC" id="fig|1306953.7.peg.130"/>
<dbReference type="InterPro" id="IPR011006">
    <property type="entry name" value="CheY-like_superfamily"/>
</dbReference>
<dbReference type="SUPFAM" id="SSF52172">
    <property type="entry name" value="CheY-like"/>
    <property type="match status" value="1"/>
</dbReference>
<gene>
    <name evidence="3" type="ORF">J121_127</name>
</gene>
<evidence type="ECO:0000259" key="2">
    <source>
        <dbReference type="PROSITE" id="PS50110"/>
    </source>
</evidence>
<dbReference type="AlphaFoldDB" id="A0A0L1KDK9"/>
<feature type="domain" description="Response regulatory" evidence="2">
    <location>
        <begin position="7"/>
        <end position="115"/>
    </location>
</feature>
<organism evidence="3 4">
    <name type="scientific">Qipengyuania citrea LAMA 915</name>
    <dbReference type="NCBI Taxonomy" id="1306953"/>
    <lineage>
        <taxon>Bacteria</taxon>
        <taxon>Pseudomonadati</taxon>
        <taxon>Pseudomonadota</taxon>
        <taxon>Alphaproteobacteria</taxon>
        <taxon>Sphingomonadales</taxon>
        <taxon>Erythrobacteraceae</taxon>
        <taxon>Qipengyuania</taxon>
    </lineage>
</organism>